<protein>
    <recommendedName>
        <fullName evidence="2">RelA/SpoT domain-containing protein</fullName>
    </recommendedName>
</protein>
<evidence type="ECO:0000313" key="4">
    <source>
        <dbReference type="Proteomes" id="UP000738349"/>
    </source>
</evidence>
<dbReference type="Gene3D" id="3.30.460.10">
    <property type="entry name" value="Beta Polymerase, domain 2"/>
    <property type="match status" value="1"/>
</dbReference>
<dbReference type="CDD" id="cd05399">
    <property type="entry name" value="NT_Rel-Spo_like"/>
    <property type="match status" value="1"/>
</dbReference>
<dbReference type="InterPro" id="IPR043519">
    <property type="entry name" value="NT_sf"/>
</dbReference>
<feature type="domain" description="RelA/SpoT" evidence="2">
    <location>
        <begin position="100"/>
        <end position="233"/>
    </location>
</feature>
<dbReference type="PANTHER" id="PTHR40619">
    <property type="entry name" value="FUNGAL STAND N-TERMINAL GOODBYE DOMAIN-CONTAINING PROTEIN"/>
    <property type="match status" value="1"/>
</dbReference>
<dbReference type="InterPro" id="IPR007685">
    <property type="entry name" value="RelA_SpoT"/>
</dbReference>
<gene>
    <name evidence="3" type="ORF">EDB81DRAFT_791530</name>
</gene>
<comment type="caution">
    <text evidence="3">The sequence shown here is derived from an EMBL/GenBank/DDBJ whole genome shotgun (WGS) entry which is preliminary data.</text>
</comment>
<name>A0A9P9F6G0_9HYPO</name>
<proteinExistence type="predicted"/>
<dbReference type="OrthoDB" id="5419927at2759"/>
<evidence type="ECO:0000259" key="2">
    <source>
        <dbReference type="SMART" id="SM00954"/>
    </source>
</evidence>
<dbReference type="AlphaFoldDB" id="A0A9P9F6G0"/>
<feature type="region of interest" description="Disordered" evidence="1">
    <location>
        <begin position="281"/>
        <end position="300"/>
    </location>
</feature>
<dbReference type="Proteomes" id="UP000738349">
    <property type="component" value="Unassembled WGS sequence"/>
</dbReference>
<dbReference type="PANTHER" id="PTHR40619:SF3">
    <property type="entry name" value="FUNGAL STAND N-TERMINAL GOODBYE DOMAIN-CONTAINING PROTEIN"/>
    <property type="match status" value="1"/>
</dbReference>
<accession>A0A9P9F6G0</accession>
<organism evidence="3 4">
    <name type="scientific">Dactylonectria macrodidyma</name>
    <dbReference type="NCBI Taxonomy" id="307937"/>
    <lineage>
        <taxon>Eukaryota</taxon>
        <taxon>Fungi</taxon>
        <taxon>Dikarya</taxon>
        <taxon>Ascomycota</taxon>
        <taxon>Pezizomycotina</taxon>
        <taxon>Sordariomycetes</taxon>
        <taxon>Hypocreomycetidae</taxon>
        <taxon>Hypocreales</taxon>
        <taxon>Nectriaceae</taxon>
        <taxon>Dactylonectria</taxon>
    </lineage>
</organism>
<keyword evidence="4" id="KW-1185">Reference proteome</keyword>
<sequence length="576" mass="65743">MTSSSSAPLSQVRDCPTALSVINRELQAKIHEFGTKSRAVLELESIRPSKETKGSLGLVADFNITIWPGLISDYEALVNELVFYCRDELLKRGLRCMVHGRTKAVQSVSDSLKRREQARQKPFTDLSDIFYEMHDLAGVMIVVQSEVDVARANKFVSESFREIKTPNYWSSDRPVGQHWNTRFGNYESHNHHVSLKGDSEYSPVIFEVQVTTFKDFVYNQYAHPWFYKGRHGALTDKDEIVMDMIHGASYLIEMGGEYFLIREKENRDSIEVEHDMFQANPLVNGPRSSRHPHSRPYNKRTKGLATATADKILMAFQYDINMVTDDCNNILKMIDRSRQRNTDDDIDEERVLAIQSHHRLRTWFAIDQPSMILLDGRGNPGPKSEASLVSAKLTSALLKLHIYQDKKHISPIIVPLTFFCGEHRDFQRDPNANATELALSLLLQLVDRGRDFIAQTSLQRILEVVDPEDFRTVCASLCDLLTDLPKDIYVVIIIDGLKFFNQPLERKEETEELVINLVSAFRQGPPATLKLLLTGPPRISSFEGLFQEDEILRLGRDLPPGAAVNDLTWRRPLTLR</sequence>
<dbReference type="GO" id="GO:0015969">
    <property type="term" value="P:guanosine tetraphosphate metabolic process"/>
    <property type="evidence" value="ECO:0007669"/>
    <property type="project" value="InterPro"/>
</dbReference>
<evidence type="ECO:0000313" key="3">
    <source>
        <dbReference type="EMBL" id="KAH7153527.1"/>
    </source>
</evidence>
<evidence type="ECO:0000256" key="1">
    <source>
        <dbReference type="SAM" id="MobiDB-lite"/>
    </source>
</evidence>
<dbReference type="EMBL" id="JAGMUV010000006">
    <property type="protein sequence ID" value="KAH7153527.1"/>
    <property type="molecule type" value="Genomic_DNA"/>
</dbReference>
<dbReference type="Pfam" id="PF04607">
    <property type="entry name" value="RelA_SpoT"/>
    <property type="match status" value="1"/>
</dbReference>
<feature type="compositionally biased region" description="Basic residues" evidence="1">
    <location>
        <begin position="288"/>
        <end position="300"/>
    </location>
</feature>
<reference evidence="3" key="1">
    <citation type="journal article" date="2021" name="Nat. Commun.">
        <title>Genetic determinants of endophytism in the Arabidopsis root mycobiome.</title>
        <authorList>
            <person name="Mesny F."/>
            <person name="Miyauchi S."/>
            <person name="Thiergart T."/>
            <person name="Pickel B."/>
            <person name="Atanasova L."/>
            <person name="Karlsson M."/>
            <person name="Huettel B."/>
            <person name="Barry K.W."/>
            <person name="Haridas S."/>
            <person name="Chen C."/>
            <person name="Bauer D."/>
            <person name="Andreopoulos W."/>
            <person name="Pangilinan J."/>
            <person name="LaButti K."/>
            <person name="Riley R."/>
            <person name="Lipzen A."/>
            <person name="Clum A."/>
            <person name="Drula E."/>
            <person name="Henrissat B."/>
            <person name="Kohler A."/>
            <person name="Grigoriev I.V."/>
            <person name="Martin F.M."/>
            <person name="Hacquard S."/>
        </authorList>
    </citation>
    <scope>NUCLEOTIDE SEQUENCE</scope>
    <source>
        <strain evidence="3">MPI-CAGE-AT-0147</strain>
    </source>
</reference>
<dbReference type="SUPFAM" id="SSF81301">
    <property type="entry name" value="Nucleotidyltransferase"/>
    <property type="match status" value="1"/>
</dbReference>
<dbReference type="SMART" id="SM00954">
    <property type="entry name" value="RelA_SpoT"/>
    <property type="match status" value="1"/>
</dbReference>